<name>A0ABR1PW75_9PEZI</name>
<dbReference type="InterPro" id="IPR036291">
    <property type="entry name" value="NAD(P)-bd_dom_sf"/>
</dbReference>
<dbReference type="SUPFAM" id="SSF51735">
    <property type="entry name" value="NAD(P)-binding Rossmann-fold domains"/>
    <property type="match status" value="1"/>
</dbReference>
<dbReference type="Gene3D" id="3.40.50.720">
    <property type="entry name" value="NAD(P)-binding Rossmann-like Domain"/>
    <property type="match status" value="1"/>
</dbReference>
<comment type="caution">
    <text evidence="2">The sequence shown here is derived from an EMBL/GenBank/DDBJ whole genome shotgun (WGS) entry which is preliminary data.</text>
</comment>
<dbReference type="Pfam" id="PF05368">
    <property type="entry name" value="NmrA"/>
    <property type="match status" value="1"/>
</dbReference>
<proteinExistence type="predicted"/>
<dbReference type="RefSeq" id="XP_066694011.1">
    <property type="nucleotide sequence ID" value="XM_066849868.1"/>
</dbReference>
<dbReference type="EMBL" id="JAQQWE010000009">
    <property type="protein sequence ID" value="KAK7941259.1"/>
    <property type="molecule type" value="Genomic_DNA"/>
</dbReference>
<dbReference type="Proteomes" id="UP001391051">
    <property type="component" value="Unassembled WGS sequence"/>
</dbReference>
<dbReference type="GeneID" id="92082930"/>
<feature type="domain" description="NmrA-like" evidence="1">
    <location>
        <begin position="2"/>
        <end position="72"/>
    </location>
</feature>
<accession>A0ABR1PW75</accession>
<evidence type="ECO:0000313" key="2">
    <source>
        <dbReference type="EMBL" id="KAK7941259.1"/>
    </source>
</evidence>
<evidence type="ECO:0000313" key="3">
    <source>
        <dbReference type="Proteomes" id="UP001391051"/>
    </source>
</evidence>
<evidence type="ECO:0000259" key="1">
    <source>
        <dbReference type="Pfam" id="PF05368"/>
    </source>
</evidence>
<dbReference type="InterPro" id="IPR008030">
    <property type="entry name" value="NmrA-like"/>
</dbReference>
<reference evidence="2 3" key="1">
    <citation type="submission" date="2023-01" db="EMBL/GenBank/DDBJ databases">
        <title>Analysis of 21 Apiospora genomes using comparative genomics revels a genus with tremendous synthesis potential of carbohydrate active enzymes and secondary metabolites.</title>
        <authorList>
            <person name="Sorensen T."/>
        </authorList>
    </citation>
    <scope>NUCLEOTIDE SEQUENCE [LARGE SCALE GENOMIC DNA]</scope>
    <source>
        <strain evidence="2 3">CBS 24483</strain>
    </source>
</reference>
<sequence>METVLVVGATGNIGTSAVTAALNSKRQVLAVVRNQKSGEKLLKNLGTSEGVTLVEADVVSDTGIRGVVEQARAGKLPVFQHVFTCGKLFLLLLLPTYWVTVGADYIPVALQDITTAQLRDNMSRAFESNFFAYRDTIGYLLEQGKPATYTICTGAQGDLGLFPLPAMTQGPLFSMAAAASRENAETNVRFNEIYLAMRVEVDEDAKQHGVTSASEFAAVYEAIMSRSEIRSSRVRVSTDADLKDLKYERKF</sequence>
<gene>
    <name evidence="2" type="ORF">PG986_013646</name>
</gene>
<organism evidence="2 3">
    <name type="scientific">Apiospora aurea</name>
    <dbReference type="NCBI Taxonomy" id="335848"/>
    <lineage>
        <taxon>Eukaryota</taxon>
        <taxon>Fungi</taxon>
        <taxon>Dikarya</taxon>
        <taxon>Ascomycota</taxon>
        <taxon>Pezizomycotina</taxon>
        <taxon>Sordariomycetes</taxon>
        <taxon>Xylariomycetidae</taxon>
        <taxon>Amphisphaeriales</taxon>
        <taxon>Apiosporaceae</taxon>
        <taxon>Apiospora</taxon>
    </lineage>
</organism>
<keyword evidence="3" id="KW-1185">Reference proteome</keyword>
<protein>
    <recommendedName>
        <fullName evidence="1">NmrA-like domain-containing protein</fullName>
    </recommendedName>
</protein>